<dbReference type="EMBL" id="JACHGN010000020">
    <property type="protein sequence ID" value="MBB5137859.1"/>
    <property type="molecule type" value="Genomic_DNA"/>
</dbReference>
<dbReference type="InterPro" id="IPR036663">
    <property type="entry name" value="Fumarylacetoacetase_C_sf"/>
</dbReference>
<dbReference type="PANTHER" id="PTHR43211">
    <property type="entry name" value="FUMARYLACETOACETATE HYDROLASE"/>
    <property type="match status" value="1"/>
</dbReference>
<dbReference type="InterPro" id="IPR011234">
    <property type="entry name" value="Fumarylacetoacetase-like_C"/>
</dbReference>
<sequence>MRYVTYASADGPRVGALVDGEVADLGFDGDMVAFIEAGAPHARMRPVAGTPRLLAPLRPRSMRDFLQFKGHLDNALVRLGREIPQEFWTVPAYYKGMPDTVIGPGDVIPWPAYTDRLDHELELGCVIGRAGADIPAGRAADHIFGWTIWNDVSARDVQVREVPLSLGPAKAKDWDGSNVLGPCIVTHDEVDGQALDMAVRVNGEEWGRDNSASMRHGFAELIAYASQDQRLHPGELLGSGTASGGSGLEIDRWLAPGDRIEMEIEGIGVLANVVGEKRRKPWPSS</sequence>
<accession>A0A840PFU0</accession>
<reference evidence="2 3" key="1">
    <citation type="submission" date="2020-08" db="EMBL/GenBank/DDBJ databases">
        <title>Genomic Encyclopedia of Type Strains, Phase IV (KMG-IV): sequencing the most valuable type-strain genomes for metagenomic binning, comparative biology and taxonomic classification.</title>
        <authorList>
            <person name="Goeker M."/>
        </authorList>
    </citation>
    <scope>NUCLEOTIDE SEQUENCE [LARGE SCALE GENOMIC DNA]</scope>
    <source>
        <strain evidence="2 3">DSM 45615</strain>
    </source>
</reference>
<protein>
    <submittedName>
        <fullName evidence="2">2-keto-4-pentenoate hydratase/2-oxohepta-3-ene-1,7-dioic acid hydratase in catechol pathway</fullName>
    </submittedName>
</protein>
<comment type="caution">
    <text evidence="2">The sequence shown here is derived from an EMBL/GenBank/DDBJ whole genome shotgun (WGS) entry which is preliminary data.</text>
</comment>
<dbReference type="Pfam" id="PF01557">
    <property type="entry name" value="FAA_hydrolase"/>
    <property type="match status" value="1"/>
</dbReference>
<feature type="domain" description="Fumarylacetoacetase-like C-terminal" evidence="1">
    <location>
        <begin position="66"/>
        <end position="274"/>
    </location>
</feature>
<dbReference type="AlphaFoldDB" id="A0A840PFU0"/>
<dbReference type="Proteomes" id="UP000578449">
    <property type="component" value="Unassembled WGS sequence"/>
</dbReference>
<gene>
    <name evidence="2" type="ORF">HNP84_007612</name>
</gene>
<evidence type="ECO:0000313" key="2">
    <source>
        <dbReference type="EMBL" id="MBB5137859.1"/>
    </source>
</evidence>
<proteinExistence type="predicted"/>
<evidence type="ECO:0000313" key="3">
    <source>
        <dbReference type="Proteomes" id="UP000578449"/>
    </source>
</evidence>
<evidence type="ECO:0000259" key="1">
    <source>
        <dbReference type="Pfam" id="PF01557"/>
    </source>
</evidence>
<keyword evidence="3" id="KW-1185">Reference proteome</keyword>
<dbReference type="Gene3D" id="3.90.850.10">
    <property type="entry name" value="Fumarylacetoacetase-like, C-terminal domain"/>
    <property type="match status" value="1"/>
</dbReference>
<dbReference type="SUPFAM" id="SSF56529">
    <property type="entry name" value="FAH"/>
    <property type="match status" value="1"/>
</dbReference>
<dbReference type="GO" id="GO:0003824">
    <property type="term" value="F:catalytic activity"/>
    <property type="evidence" value="ECO:0007669"/>
    <property type="project" value="InterPro"/>
</dbReference>
<dbReference type="RefSeq" id="WP_185054746.1">
    <property type="nucleotide sequence ID" value="NZ_BAABIX010000002.1"/>
</dbReference>
<organism evidence="2 3">
    <name type="scientific">Thermocatellispora tengchongensis</name>
    <dbReference type="NCBI Taxonomy" id="1073253"/>
    <lineage>
        <taxon>Bacteria</taxon>
        <taxon>Bacillati</taxon>
        <taxon>Actinomycetota</taxon>
        <taxon>Actinomycetes</taxon>
        <taxon>Streptosporangiales</taxon>
        <taxon>Streptosporangiaceae</taxon>
        <taxon>Thermocatellispora</taxon>
    </lineage>
</organism>
<name>A0A840PFU0_9ACTN</name>
<dbReference type="PANTHER" id="PTHR43211:SF1">
    <property type="entry name" value="BLL6422 PROTEIN"/>
    <property type="match status" value="1"/>
</dbReference>